<reference evidence="1" key="2">
    <citation type="submission" date="2020-11" db="EMBL/GenBank/DDBJ databases">
        <authorList>
            <person name="McCartney M.A."/>
            <person name="Auch B."/>
            <person name="Kono T."/>
            <person name="Mallez S."/>
            <person name="Becker A."/>
            <person name="Gohl D.M."/>
            <person name="Silverstein K.A.T."/>
            <person name="Koren S."/>
            <person name="Bechman K.B."/>
            <person name="Herman A."/>
            <person name="Abrahante J.E."/>
            <person name="Garbe J."/>
        </authorList>
    </citation>
    <scope>NUCLEOTIDE SEQUENCE</scope>
    <source>
        <strain evidence="1">Duluth1</strain>
        <tissue evidence="1">Whole animal</tissue>
    </source>
</reference>
<gene>
    <name evidence="1" type="ORF">DPMN_149306</name>
</gene>
<comment type="caution">
    <text evidence="1">The sequence shown here is derived from an EMBL/GenBank/DDBJ whole genome shotgun (WGS) entry which is preliminary data.</text>
</comment>
<organism evidence="1 2">
    <name type="scientific">Dreissena polymorpha</name>
    <name type="common">Zebra mussel</name>
    <name type="synonym">Mytilus polymorpha</name>
    <dbReference type="NCBI Taxonomy" id="45954"/>
    <lineage>
        <taxon>Eukaryota</taxon>
        <taxon>Metazoa</taxon>
        <taxon>Spiralia</taxon>
        <taxon>Lophotrochozoa</taxon>
        <taxon>Mollusca</taxon>
        <taxon>Bivalvia</taxon>
        <taxon>Autobranchia</taxon>
        <taxon>Heteroconchia</taxon>
        <taxon>Euheterodonta</taxon>
        <taxon>Imparidentia</taxon>
        <taxon>Neoheterodontei</taxon>
        <taxon>Myida</taxon>
        <taxon>Dreissenoidea</taxon>
        <taxon>Dreissenidae</taxon>
        <taxon>Dreissena</taxon>
    </lineage>
</organism>
<keyword evidence="2" id="KW-1185">Reference proteome</keyword>
<evidence type="ECO:0000313" key="1">
    <source>
        <dbReference type="EMBL" id="KAH3795747.1"/>
    </source>
</evidence>
<dbReference type="AlphaFoldDB" id="A0A9D4FCG4"/>
<protein>
    <submittedName>
        <fullName evidence="1">Uncharacterized protein</fullName>
    </submittedName>
</protein>
<dbReference type="Proteomes" id="UP000828390">
    <property type="component" value="Unassembled WGS sequence"/>
</dbReference>
<accession>A0A9D4FCG4</accession>
<evidence type="ECO:0000313" key="2">
    <source>
        <dbReference type="Proteomes" id="UP000828390"/>
    </source>
</evidence>
<dbReference type="EMBL" id="JAIWYP010000007">
    <property type="protein sequence ID" value="KAH3795747.1"/>
    <property type="molecule type" value="Genomic_DNA"/>
</dbReference>
<sequence>MSHRPNDFYFTGLDQYPASYKPSWKPIDEDQLMEGFLGEGLIPHAVSTQRVINPAGTR</sequence>
<reference evidence="1" key="1">
    <citation type="journal article" date="2019" name="bioRxiv">
        <title>The Genome of the Zebra Mussel, Dreissena polymorpha: A Resource for Invasive Species Research.</title>
        <authorList>
            <person name="McCartney M.A."/>
            <person name="Auch B."/>
            <person name="Kono T."/>
            <person name="Mallez S."/>
            <person name="Zhang Y."/>
            <person name="Obille A."/>
            <person name="Becker A."/>
            <person name="Abrahante J.E."/>
            <person name="Garbe J."/>
            <person name="Badalamenti J.P."/>
            <person name="Herman A."/>
            <person name="Mangelson H."/>
            <person name="Liachko I."/>
            <person name="Sullivan S."/>
            <person name="Sone E.D."/>
            <person name="Koren S."/>
            <person name="Silverstein K.A.T."/>
            <person name="Beckman K.B."/>
            <person name="Gohl D.M."/>
        </authorList>
    </citation>
    <scope>NUCLEOTIDE SEQUENCE</scope>
    <source>
        <strain evidence="1">Duluth1</strain>
        <tissue evidence="1">Whole animal</tissue>
    </source>
</reference>
<proteinExistence type="predicted"/>
<name>A0A9D4FCG4_DREPO</name>